<dbReference type="Proteomes" id="UP001060771">
    <property type="component" value="Chromosome"/>
</dbReference>
<evidence type="ECO:0000259" key="3">
    <source>
        <dbReference type="PROSITE" id="PS51201"/>
    </source>
</evidence>
<dbReference type="GO" id="GO:0008324">
    <property type="term" value="F:monoatomic cation transmembrane transporter activity"/>
    <property type="evidence" value="ECO:0007669"/>
    <property type="project" value="InterPro"/>
</dbReference>
<dbReference type="PROSITE" id="PS51202">
    <property type="entry name" value="RCK_C"/>
    <property type="match status" value="1"/>
</dbReference>
<dbReference type="GO" id="GO:0006813">
    <property type="term" value="P:potassium ion transport"/>
    <property type="evidence" value="ECO:0007669"/>
    <property type="project" value="InterPro"/>
</dbReference>
<dbReference type="InterPro" id="IPR036721">
    <property type="entry name" value="RCK_C_sf"/>
</dbReference>
<dbReference type="PROSITE" id="PS51201">
    <property type="entry name" value="RCK_N"/>
    <property type="match status" value="1"/>
</dbReference>
<evidence type="ECO:0000259" key="4">
    <source>
        <dbReference type="PROSITE" id="PS51202"/>
    </source>
</evidence>
<evidence type="ECO:0000313" key="7">
    <source>
        <dbReference type="Proteomes" id="UP000657075"/>
    </source>
</evidence>
<sequence length="215" mass="23631">MHVRKALVVGINDVSIMVARLLVSNGYDVSMIAGNEDEARLGRGIPAYVYVGDPRNEGFLRDAGIDESEVVMLFMDDAMNLEVARVAKSRGVPVIIALISNKEKYLDAFIELGVYAIPIVDAVLSKVAHYLRLPFKQLLYSDDKVQAYYVVISSESPYINQEVKDVARRCGAAIPLVIRGDEVVISNGELRIEAGDKLLLVGAADSVIKCVERIY</sequence>
<evidence type="ECO:0000256" key="1">
    <source>
        <dbReference type="ARBA" id="ARBA00022448"/>
    </source>
</evidence>
<dbReference type="InterPro" id="IPR006037">
    <property type="entry name" value="RCK_C"/>
</dbReference>
<feature type="domain" description="RCK N-terminal" evidence="3">
    <location>
        <begin position="3"/>
        <end position="124"/>
    </location>
</feature>
<reference evidence="6" key="2">
    <citation type="submission" date="2020-09" db="EMBL/GenBank/DDBJ databases">
        <authorList>
            <person name="Sun Q."/>
            <person name="Ohkuma M."/>
        </authorList>
    </citation>
    <scope>NUCLEOTIDE SEQUENCE</scope>
    <source>
        <strain evidence="6">JCM 11219</strain>
    </source>
</reference>
<dbReference type="SUPFAM" id="SSF116726">
    <property type="entry name" value="TrkA C-terminal domain-like"/>
    <property type="match status" value="1"/>
</dbReference>
<protein>
    <recommendedName>
        <fullName evidence="9">Trk system potassium uptake protein TrkA</fullName>
    </recommendedName>
</protein>
<dbReference type="Gene3D" id="3.30.70.1450">
    <property type="entry name" value="Regulator of K+ conductance, C-terminal domain"/>
    <property type="match status" value="1"/>
</dbReference>
<reference evidence="5" key="4">
    <citation type="journal article" date="2023" name="Microbiol. Resour. Announc.">
        <title>Complete Genome Sequence of Vulcanisaeta souniana Strain IC-059, a Hyperthermophilic Archaeon Isolated from Hot Spring Water in Japan.</title>
        <authorList>
            <person name="Kato S."/>
            <person name="Itoh T."/>
            <person name="Wu L."/>
            <person name="Ma J."/>
            <person name="Ohkuma M."/>
        </authorList>
    </citation>
    <scope>NUCLEOTIDE SEQUENCE</scope>
    <source>
        <strain evidence="5">JCM 11219</strain>
    </source>
</reference>
<dbReference type="EMBL" id="BMNM01000001">
    <property type="protein sequence ID" value="GGI69069.1"/>
    <property type="molecule type" value="Genomic_DNA"/>
</dbReference>
<proteinExistence type="predicted"/>
<dbReference type="PANTHER" id="PTHR43833:SF5">
    <property type="entry name" value="TRK SYSTEM POTASSIUM UPTAKE PROTEIN TRKA"/>
    <property type="match status" value="1"/>
</dbReference>
<dbReference type="Pfam" id="PF02080">
    <property type="entry name" value="TrkA_C"/>
    <property type="match status" value="1"/>
</dbReference>
<dbReference type="EMBL" id="AP026830">
    <property type="protein sequence ID" value="BDR91957.1"/>
    <property type="molecule type" value="Genomic_DNA"/>
</dbReference>
<dbReference type="AlphaFoldDB" id="A0A830E6X3"/>
<feature type="domain" description="RCK C-terminal" evidence="4">
    <location>
        <begin position="133"/>
        <end position="215"/>
    </location>
</feature>
<keyword evidence="2" id="KW-0406">Ion transport</keyword>
<dbReference type="PANTHER" id="PTHR43833">
    <property type="entry name" value="POTASSIUM CHANNEL PROTEIN 2-RELATED-RELATED"/>
    <property type="match status" value="1"/>
</dbReference>
<gene>
    <name evidence="6" type="ORF">GCM10007112_02540</name>
    <name evidence="5" type="ORF">Vsou_10500</name>
</gene>
<dbReference type="Gene3D" id="3.40.50.720">
    <property type="entry name" value="NAD(P)-binding Rossmann-like Domain"/>
    <property type="match status" value="1"/>
</dbReference>
<evidence type="ECO:0000313" key="8">
    <source>
        <dbReference type="Proteomes" id="UP001060771"/>
    </source>
</evidence>
<reference evidence="8" key="3">
    <citation type="submission" date="2022-09" db="EMBL/GenBank/DDBJ databases">
        <title>Complete genome sequence of Vulcanisaeta souniana.</title>
        <authorList>
            <person name="Kato S."/>
            <person name="Itoh T."/>
            <person name="Ohkuma M."/>
        </authorList>
    </citation>
    <scope>NUCLEOTIDE SEQUENCE [LARGE SCALE GENOMIC DNA]</scope>
    <source>
        <strain evidence="8">JCM 11219</strain>
    </source>
</reference>
<accession>A0A830E6X3</accession>
<dbReference type="InterPro" id="IPR036291">
    <property type="entry name" value="NAD(P)-bd_dom_sf"/>
</dbReference>
<evidence type="ECO:0008006" key="9">
    <source>
        <dbReference type="Google" id="ProtNLM"/>
    </source>
</evidence>
<dbReference type="InterPro" id="IPR050721">
    <property type="entry name" value="Trk_Ktr_HKT_K-transport"/>
</dbReference>
<evidence type="ECO:0000256" key="2">
    <source>
        <dbReference type="ARBA" id="ARBA00023065"/>
    </source>
</evidence>
<organism evidence="6 7">
    <name type="scientific">Vulcanisaeta souniana JCM 11219</name>
    <dbReference type="NCBI Taxonomy" id="1293586"/>
    <lineage>
        <taxon>Archaea</taxon>
        <taxon>Thermoproteota</taxon>
        <taxon>Thermoprotei</taxon>
        <taxon>Thermoproteales</taxon>
        <taxon>Thermoproteaceae</taxon>
        <taxon>Vulcanisaeta</taxon>
    </lineage>
</organism>
<dbReference type="SUPFAM" id="SSF51735">
    <property type="entry name" value="NAD(P)-binding Rossmann-fold domains"/>
    <property type="match status" value="1"/>
</dbReference>
<dbReference type="Pfam" id="PF02254">
    <property type="entry name" value="TrkA_N"/>
    <property type="match status" value="1"/>
</dbReference>
<keyword evidence="8" id="KW-1185">Reference proteome</keyword>
<evidence type="ECO:0000313" key="6">
    <source>
        <dbReference type="EMBL" id="GGI69069.1"/>
    </source>
</evidence>
<evidence type="ECO:0000313" key="5">
    <source>
        <dbReference type="EMBL" id="BDR91957.1"/>
    </source>
</evidence>
<reference evidence="6" key="1">
    <citation type="journal article" date="2014" name="Int. J. Syst. Evol. Microbiol.">
        <title>Complete genome sequence of Corynebacterium casei LMG S-19264T (=DSM 44701T), isolated from a smear-ripened cheese.</title>
        <authorList>
            <consortium name="US DOE Joint Genome Institute (JGI-PGF)"/>
            <person name="Walter F."/>
            <person name="Albersmeier A."/>
            <person name="Kalinowski J."/>
            <person name="Ruckert C."/>
        </authorList>
    </citation>
    <scope>NUCLEOTIDE SEQUENCE</scope>
    <source>
        <strain evidence="6">JCM 11219</strain>
    </source>
</reference>
<name>A0A830E6X3_9CREN</name>
<dbReference type="Proteomes" id="UP000657075">
    <property type="component" value="Unassembled WGS sequence"/>
</dbReference>
<dbReference type="InterPro" id="IPR003148">
    <property type="entry name" value="RCK_N"/>
</dbReference>
<keyword evidence="1" id="KW-0813">Transport</keyword>